<organism evidence="2 3">
    <name type="scientific">Scopulibacillus darangshiensis</name>
    <dbReference type="NCBI Taxonomy" id="442528"/>
    <lineage>
        <taxon>Bacteria</taxon>
        <taxon>Bacillati</taxon>
        <taxon>Bacillota</taxon>
        <taxon>Bacilli</taxon>
        <taxon>Bacillales</taxon>
        <taxon>Sporolactobacillaceae</taxon>
        <taxon>Scopulibacillus</taxon>
    </lineage>
</organism>
<feature type="transmembrane region" description="Helical" evidence="1">
    <location>
        <begin position="170"/>
        <end position="195"/>
    </location>
</feature>
<reference evidence="2 3" key="1">
    <citation type="submission" date="2019-03" db="EMBL/GenBank/DDBJ databases">
        <title>Genomic Encyclopedia of Type Strains, Phase IV (KMG-IV): sequencing the most valuable type-strain genomes for metagenomic binning, comparative biology and taxonomic classification.</title>
        <authorList>
            <person name="Goeker M."/>
        </authorList>
    </citation>
    <scope>NUCLEOTIDE SEQUENCE [LARGE SCALE GENOMIC DNA]</scope>
    <source>
        <strain evidence="2 3">DSM 19377</strain>
    </source>
</reference>
<feature type="transmembrane region" description="Helical" evidence="1">
    <location>
        <begin position="207"/>
        <end position="227"/>
    </location>
</feature>
<accession>A0A4R2P8L0</accession>
<keyword evidence="1" id="KW-0472">Membrane</keyword>
<keyword evidence="3" id="KW-1185">Reference proteome</keyword>
<feature type="transmembrane region" description="Helical" evidence="1">
    <location>
        <begin position="12"/>
        <end position="30"/>
    </location>
</feature>
<feature type="transmembrane region" description="Helical" evidence="1">
    <location>
        <begin position="366"/>
        <end position="389"/>
    </location>
</feature>
<dbReference type="InterPro" id="IPR014194">
    <property type="entry name" value="Spore_III_AE"/>
</dbReference>
<dbReference type="AlphaFoldDB" id="A0A4R2P8L0"/>
<evidence type="ECO:0000313" key="3">
    <source>
        <dbReference type="Proteomes" id="UP000295416"/>
    </source>
</evidence>
<protein>
    <submittedName>
        <fullName evidence="2">Stage III sporulation protein AE</fullName>
    </submittedName>
</protein>
<gene>
    <name evidence="2" type="ORF">EV207_10360</name>
</gene>
<feature type="transmembrane region" description="Helical" evidence="1">
    <location>
        <begin position="108"/>
        <end position="125"/>
    </location>
</feature>
<keyword evidence="1" id="KW-1133">Transmembrane helix</keyword>
<proteinExistence type="predicted"/>
<name>A0A4R2P8L0_9BACL</name>
<feature type="transmembrane region" description="Helical" evidence="1">
    <location>
        <begin position="313"/>
        <end position="346"/>
    </location>
</feature>
<evidence type="ECO:0000313" key="2">
    <source>
        <dbReference type="EMBL" id="TCP31177.1"/>
    </source>
</evidence>
<evidence type="ECO:0000256" key="1">
    <source>
        <dbReference type="SAM" id="Phobius"/>
    </source>
</evidence>
<sequence>MSHLPALLPQKIIAGLIILFIILISLPAAANGQTPQEEWVDKQLNQLDTDKIQDYWQKVITEYHGFLPESQKMDFKSFLKTDKSGMLKGWLSGAVKYLFHELLINGKLLGTLIMLTVFSMILQAIQNAFEHKSVSKVAYAVVYLVLIILSLNSFRVAITYTTDAIESMSHFLLALMPLVLALTASVGSITSVAFFHPLIVFLINSNGWLVANFVLPLLFLSALLQIVSTLTDHYKVTKLAALLRNIAIGTLAVFFAVFLGVMSVQGAATAISDGVLGKTAKFLMGNFVPVVGRMFTDATETVISASMLLKNTVGLAGLVILICLIVFPALKVLSLALIYNLAAAILQPLGGGPVIESLSIMAKSLIYIFAALVIVSLMFFLAVTIIIAAGNLSIMAR</sequence>
<feature type="transmembrane region" description="Helical" evidence="1">
    <location>
        <begin position="137"/>
        <end position="158"/>
    </location>
</feature>
<comment type="caution">
    <text evidence="2">The sequence shown here is derived from an EMBL/GenBank/DDBJ whole genome shotgun (WGS) entry which is preliminary data.</text>
</comment>
<dbReference type="Proteomes" id="UP000295416">
    <property type="component" value="Unassembled WGS sequence"/>
</dbReference>
<feature type="transmembrane region" description="Helical" evidence="1">
    <location>
        <begin position="239"/>
        <end position="261"/>
    </location>
</feature>
<dbReference type="EMBL" id="SLXK01000003">
    <property type="protein sequence ID" value="TCP31177.1"/>
    <property type="molecule type" value="Genomic_DNA"/>
</dbReference>
<dbReference type="Pfam" id="PF09546">
    <property type="entry name" value="Spore_III_AE"/>
    <property type="match status" value="1"/>
</dbReference>
<dbReference type="OrthoDB" id="2373222at2"/>
<keyword evidence="1" id="KW-0812">Transmembrane</keyword>
<dbReference type="RefSeq" id="WP_132743707.1">
    <property type="nucleotide sequence ID" value="NZ_SLXK01000003.1"/>
</dbReference>
<dbReference type="NCBIfam" id="TIGR02829">
    <property type="entry name" value="spore_III_AE"/>
    <property type="match status" value="1"/>
</dbReference>